<evidence type="ECO:0000313" key="7">
    <source>
        <dbReference type="EMBL" id="TSH93116.1"/>
    </source>
</evidence>
<proteinExistence type="predicted"/>
<comment type="caution">
    <text evidence="7">The sequence shown here is derived from an EMBL/GenBank/DDBJ whole genome shotgun (WGS) entry which is preliminary data.</text>
</comment>
<protein>
    <submittedName>
        <fullName evidence="7">NnrU family protein</fullName>
    </submittedName>
</protein>
<keyword evidence="3 5" id="KW-1133">Transmembrane helix</keyword>
<organism evidence="7 8">
    <name type="scientific">Verticiella sediminum</name>
    <dbReference type="NCBI Taxonomy" id="1247510"/>
    <lineage>
        <taxon>Bacteria</taxon>
        <taxon>Pseudomonadati</taxon>
        <taxon>Pseudomonadota</taxon>
        <taxon>Betaproteobacteria</taxon>
        <taxon>Burkholderiales</taxon>
        <taxon>Alcaligenaceae</taxon>
        <taxon>Verticiella</taxon>
    </lineage>
</organism>
<dbReference type="AlphaFoldDB" id="A0A556AJQ7"/>
<evidence type="ECO:0000256" key="4">
    <source>
        <dbReference type="ARBA" id="ARBA00023136"/>
    </source>
</evidence>
<feature type="transmembrane region" description="Helical" evidence="5">
    <location>
        <begin position="164"/>
        <end position="185"/>
    </location>
</feature>
<feature type="transmembrane region" description="Helical" evidence="5">
    <location>
        <begin position="40"/>
        <end position="60"/>
    </location>
</feature>
<accession>A0A556AJQ7</accession>
<dbReference type="Pfam" id="PF07298">
    <property type="entry name" value="NnrU"/>
    <property type="match status" value="1"/>
</dbReference>
<evidence type="ECO:0000256" key="2">
    <source>
        <dbReference type="ARBA" id="ARBA00022692"/>
    </source>
</evidence>
<keyword evidence="4 5" id="KW-0472">Membrane</keyword>
<evidence type="ECO:0000256" key="5">
    <source>
        <dbReference type="SAM" id="Phobius"/>
    </source>
</evidence>
<keyword evidence="2 5" id="KW-0812">Transmembrane</keyword>
<keyword evidence="8" id="KW-1185">Reference proteome</keyword>
<feature type="transmembrane region" description="Helical" evidence="5">
    <location>
        <begin position="127"/>
        <end position="144"/>
    </location>
</feature>
<dbReference type="EMBL" id="VLTJ01000029">
    <property type="protein sequence ID" value="TSH93116.1"/>
    <property type="molecule type" value="Genomic_DNA"/>
</dbReference>
<dbReference type="OrthoDB" id="5293641at2"/>
<evidence type="ECO:0000313" key="8">
    <source>
        <dbReference type="Proteomes" id="UP000318405"/>
    </source>
</evidence>
<feature type="transmembrane region" description="Helical" evidence="5">
    <location>
        <begin position="72"/>
        <end position="92"/>
    </location>
</feature>
<dbReference type="GO" id="GO:0016020">
    <property type="term" value="C:membrane"/>
    <property type="evidence" value="ECO:0007669"/>
    <property type="project" value="UniProtKB-SubCell"/>
</dbReference>
<name>A0A556AJQ7_9BURK</name>
<evidence type="ECO:0000259" key="6">
    <source>
        <dbReference type="Pfam" id="PF07298"/>
    </source>
</evidence>
<dbReference type="InterPro" id="IPR009915">
    <property type="entry name" value="NnrU_dom"/>
</dbReference>
<gene>
    <name evidence="7" type="ORF">FOZ76_15610</name>
</gene>
<comment type="subcellular location">
    <subcellularLocation>
        <location evidence="1">Membrane</location>
        <topology evidence="1">Multi-pass membrane protein</topology>
    </subcellularLocation>
</comment>
<evidence type="ECO:0000256" key="1">
    <source>
        <dbReference type="ARBA" id="ARBA00004141"/>
    </source>
</evidence>
<evidence type="ECO:0000256" key="3">
    <source>
        <dbReference type="ARBA" id="ARBA00022989"/>
    </source>
</evidence>
<dbReference type="Proteomes" id="UP000318405">
    <property type="component" value="Unassembled WGS sequence"/>
</dbReference>
<feature type="transmembrane region" description="Helical" evidence="5">
    <location>
        <begin position="98"/>
        <end position="120"/>
    </location>
</feature>
<reference evidence="7 8" key="1">
    <citation type="submission" date="2019-07" db="EMBL/GenBank/DDBJ databases">
        <title>Qingshengfaniella alkalisoli gen. nov., sp. nov., isolated from saline soil.</title>
        <authorList>
            <person name="Xu L."/>
            <person name="Huang X.-X."/>
            <person name="Sun J.-Q."/>
        </authorList>
    </citation>
    <scope>NUCLEOTIDE SEQUENCE [LARGE SCALE GENOMIC DNA]</scope>
    <source>
        <strain evidence="7 8">DSM 27279</strain>
    </source>
</reference>
<sequence>MTWLIVGLILFFGIHSIEIVRPGTRTAAIRRLGSEGPWKAMYALVSIIGLAMIVYGYGLSRYAPYLLYTPPGAGRHLAMLLMVPVFPLILAAYLPGRIAHALCHPMLIATVLWACAHLLANGNLADVLLFGVFGLWALADIASLSRRPKRSIAGAPAWPWNDLVAVVSGLLVYAAFLLFAHRWLIGVPLLRG</sequence>
<feature type="domain" description="NnrU" evidence="6">
    <location>
        <begin position="4"/>
        <end position="188"/>
    </location>
</feature>